<gene>
    <name evidence="1" type="primary">LRR9</name>
    <name evidence="1" type="ORF">PRELSG_0704000</name>
</gene>
<dbReference type="GeneID" id="39735377"/>
<dbReference type="InterPro" id="IPR032675">
    <property type="entry name" value="LRR_dom_sf"/>
</dbReference>
<sequence>MDENLTTKNYNEEDENNSRVFIFFERQYDIDNGINIILNFKKLKLNNEQNFLEIINLNKNNIIRDIIKIKKKLEVISNSINNHNNKKELNIQWELDLSFNYFKIISIDSILSILIEQNIINEKENIFYVNNLKTLNLRKNCLKKFPYICNYKLNNLTNLCLSHNDINDITTINNENNLLNNNCLTEKINYDNNKGVLNEIIPNLKNIYLQNNKIESFSFIKYLFNHHKEIININISFNKIKYLCHLPFLKSLKYLDISFNALLCCNIEDTEYKNITKELENSCKKENNDLYKNDSDFTSYHFLLTFKNYFPNLKNINTKNNHLYNLNTI</sequence>
<dbReference type="AlphaFoldDB" id="A0A1J1H2W8"/>
<dbReference type="OrthoDB" id="1055097at2759"/>
<dbReference type="SUPFAM" id="SSF52058">
    <property type="entry name" value="L domain-like"/>
    <property type="match status" value="1"/>
</dbReference>
<proteinExistence type="predicted"/>
<organism evidence="1 2">
    <name type="scientific">Plasmodium relictum</name>
    <dbReference type="NCBI Taxonomy" id="85471"/>
    <lineage>
        <taxon>Eukaryota</taxon>
        <taxon>Sar</taxon>
        <taxon>Alveolata</taxon>
        <taxon>Apicomplexa</taxon>
        <taxon>Aconoidasida</taxon>
        <taxon>Haemosporida</taxon>
        <taxon>Plasmodiidae</taxon>
        <taxon>Plasmodium</taxon>
        <taxon>Plasmodium (Haemamoeba)</taxon>
    </lineage>
</organism>
<dbReference type="KEGG" id="prel:PRELSG_0704000"/>
<evidence type="ECO:0000313" key="2">
    <source>
        <dbReference type="Proteomes" id="UP000220158"/>
    </source>
</evidence>
<accession>A0A1J1H2W8</accession>
<dbReference type="RefSeq" id="XP_028532283.1">
    <property type="nucleotide sequence ID" value="XM_028675722.1"/>
</dbReference>
<reference evidence="1 2" key="1">
    <citation type="submission" date="2015-04" db="EMBL/GenBank/DDBJ databases">
        <authorList>
            <consortium name="Pathogen Informatics"/>
        </authorList>
    </citation>
    <scope>NUCLEOTIDE SEQUENCE [LARGE SCALE GENOMIC DNA]</scope>
    <source>
        <strain evidence="1 2">SGS1</strain>
    </source>
</reference>
<keyword evidence="2" id="KW-1185">Reference proteome</keyword>
<name>A0A1J1H2W8_PLARL</name>
<dbReference type="PROSITE" id="PS51450">
    <property type="entry name" value="LRR"/>
    <property type="match status" value="3"/>
</dbReference>
<evidence type="ECO:0000313" key="1">
    <source>
        <dbReference type="EMBL" id="CRG99276.1"/>
    </source>
</evidence>
<dbReference type="VEuPathDB" id="PlasmoDB:PRELSG_0704000"/>
<protein>
    <submittedName>
        <fullName evidence="1">Leucine-rich repeat protein, putative</fullName>
    </submittedName>
</protein>
<dbReference type="EMBL" id="LN835302">
    <property type="protein sequence ID" value="CRG99276.1"/>
    <property type="molecule type" value="Genomic_DNA"/>
</dbReference>
<dbReference type="InterPro" id="IPR001611">
    <property type="entry name" value="Leu-rich_rpt"/>
</dbReference>
<dbReference type="Gene3D" id="3.80.10.10">
    <property type="entry name" value="Ribonuclease Inhibitor"/>
    <property type="match status" value="1"/>
</dbReference>
<dbReference type="Proteomes" id="UP000220158">
    <property type="component" value="Chromosome 7"/>
</dbReference>